<evidence type="ECO:0000256" key="1">
    <source>
        <dbReference type="ARBA" id="ARBA00004141"/>
    </source>
</evidence>
<feature type="transmembrane region" description="Helical" evidence="5">
    <location>
        <begin position="130"/>
        <end position="148"/>
    </location>
</feature>
<evidence type="ECO:0000313" key="8">
    <source>
        <dbReference type="Proteomes" id="UP000623419"/>
    </source>
</evidence>
<keyword evidence="4 5" id="KW-0472">Membrane</keyword>
<dbReference type="InterPro" id="IPR036513">
    <property type="entry name" value="STAS_dom_sf"/>
</dbReference>
<keyword evidence="3 5" id="KW-1133">Transmembrane helix</keyword>
<evidence type="ECO:0000256" key="5">
    <source>
        <dbReference type="SAM" id="Phobius"/>
    </source>
</evidence>
<dbReference type="Proteomes" id="UP000623419">
    <property type="component" value="Unassembled WGS sequence"/>
</dbReference>
<dbReference type="Pfam" id="PF01740">
    <property type="entry name" value="STAS"/>
    <property type="match status" value="1"/>
</dbReference>
<dbReference type="PANTHER" id="PTHR43310">
    <property type="entry name" value="SULFATE TRANSPORTER YBAR-RELATED"/>
    <property type="match status" value="1"/>
</dbReference>
<dbReference type="EMBL" id="BMKC01000001">
    <property type="protein sequence ID" value="GGA72071.1"/>
    <property type="molecule type" value="Genomic_DNA"/>
</dbReference>
<feature type="transmembrane region" description="Helical" evidence="5">
    <location>
        <begin position="29"/>
        <end position="49"/>
    </location>
</feature>
<comment type="subcellular location">
    <subcellularLocation>
        <location evidence="1">Membrane</location>
        <topology evidence="1">Multi-pass membrane protein</topology>
    </subcellularLocation>
</comment>
<feature type="transmembrane region" description="Helical" evidence="5">
    <location>
        <begin position="154"/>
        <end position="172"/>
    </location>
</feature>
<organism evidence="7 8">
    <name type="scientific">Arenimonas soli</name>
    <dbReference type="NCBI Taxonomy" id="2269504"/>
    <lineage>
        <taxon>Bacteria</taxon>
        <taxon>Pseudomonadati</taxon>
        <taxon>Pseudomonadota</taxon>
        <taxon>Gammaproteobacteria</taxon>
        <taxon>Lysobacterales</taxon>
        <taxon>Lysobacteraceae</taxon>
        <taxon>Arenimonas</taxon>
    </lineage>
</organism>
<dbReference type="PROSITE" id="PS50801">
    <property type="entry name" value="STAS"/>
    <property type="match status" value="1"/>
</dbReference>
<dbReference type="InterPro" id="IPR018045">
    <property type="entry name" value="S04_transporter_CS"/>
</dbReference>
<evidence type="ECO:0000256" key="2">
    <source>
        <dbReference type="ARBA" id="ARBA00022692"/>
    </source>
</evidence>
<reference evidence="8" key="1">
    <citation type="journal article" date="2019" name="Int. J. Syst. Evol. Microbiol.">
        <title>The Global Catalogue of Microorganisms (GCM) 10K type strain sequencing project: providing services to taxonomists for standard genome sequencing and annotation.</title>
        <authorList>
            <consortium name="The Broad Institute Genomics Platform"/>
            <consortium name="The Broad Institute Genome Sequencing Center for Infectious Disease"/>
            <person name="Wu L."/>
            <person name="Ma J."/>
        </authorList>
    </citation>
    <scope>NUCLEOTIDE SEQUENCE [LARGE SCALE GENOMIC DNA]</scope>
    <source>
        <strain evidence="8">CGMCC 1.15905</strain>
    </source>
</reference>
<feature type="domain" description="STAS" evidence="6">
    <location>
        <begin position="416"/>
        <end position="504"/>
    </location>
</feature>
<accession>A0ABQ1HD85</accession>
<feature type="transmembrane region" description="Helical" evidence="5">
    <location>
        <begin position="306"/>
        <end position="324"/>
    </location>
</feature>
<dbReference type="CDD" id="cd07042">
    <property type="entry name" value="STAS_SulP_like_sulfate_transporter"/>
    <property type="match status" value="1"/>
</dbReference>
<feature type="transmembrane region" description="Helical" evidence="5">
    <location>
        <begin position="361"/>
        <end position="391"/>
    </location>
</feature>
<keyword evidence="2 5" id="KW-0812">Transmembrane</keyword>
<dbReference type="InterPro" id="IPR011547">
    <property type="entry name" value="SLC26A/SulP_dom"/>
</dbReference>
<protein>
    <submittedName>
        <fullName evidence="7">Sodium-independent anion transporter</fullName>
    </submittedName>
</protein>
<evidence type="ECO:0000259" key="6">
    <source>
        <dbReference type="PROSITE" id="PS50801"/>
    </source>
</evidence>
<sequence length="504" mass="53014">MTRLPAGSDADFMFKNFRGDWFANVKGDVLAGLVVALALIPEAIAFSIIAGVDPKVGLYASFCIAVVIAFTGGRPGMISAATGAMALVMVDLVADHGLQYLLAATLLTGVLQIVAGVFKLGSLMRFVSRSVITGFVNALAILIFMAQLPELIGVPWLVYALVVAGLVIIYGLPYLTKVVPSPLICIVLLTGLAVWFGWDVRTVGDMGELPDSLPVFLFPQVPLTLETLWIILPVSATLAVVGLLESLLTAAIVDDLTDTPSNKNREAAGQGVANIASGLVGGMAGCAMIGQSVINVKSGGRGRLSALVAGVVLLVLVVFAGPWVKQIPMAALVAVMIMVSIGTFNWGSIRNLREHPGSSSLVMITTVVVTVATHDLAKGVGAGVLLSALFFARKVGRVLHVGSTLSADGDRRDYVVTGQVFFASADSFIAGFDFREVLAHVSIDVSRAHFWDLTAVGALDKVVLKFRREGTVVEIIGMNQASATIVDKLGLHDKPDAVERLMGH</sequence>
<dbReference type="InterPro" id="IPR052706">
    <property type="entry name" value="Membrane-Transporter-like"/>
</dbReference>
<proteinExistence type="predicted"/>
<name>A0ABQ1HD85_9GAMM</name>
<gene>
    <name evidence="7" type="ORF">GCM10011521_07780</name>
</gene>
<dbReference type="SUPFAM" id="SSF52091">
    <property type="entry name" value="SpoIIaa-like"/>
    <property type="match status" value="1"/>
</dbReference>
<keyword evidence="8" id="KW-1185">Reference proteome</keyword>
<feature type="transmembrane region" description="Helical" evidence="5">
    <location>
        <begin position="272"/>
        <end position="294"/>
    </location>
</feature>
<feature type="transmembrane region" description="Helical" evidence="5">
    <location>
        <begin position="179"/>
        <end position="198"/>
    </location>
</feature>
<dbReference type="Pfam" id="PF00916">
    <property type="entry name" value="Sulfate_transp"/>
    <property type="match status" value="2"/>
</dbReference>
<feature type="transmembrane region" description="Helical" evidence="5">
    <location>
        <begin position="331"/>
        <end position="349"/>
    </location>
</feature>
<evidence type="ECO:0000256" key="3">
    <source>
        <dbReference type="ARBA" id="ARBA00022989"/>
    </source>
</evidence>
<feature type="transmembrane region" description="Helical" evidence="5">
    <location>
        <begin position="97"/>
        <end position="118"/>
    </location>
</feature>
<dbReference type="PROSITE" id="PS01130">
    <property type="entry name" value="SLC26A"/>
    <property type="match status" value="1"/>
</dbReference>
<dbReference type="Gene3D" id="3.30.750.24">
    <property type="entry name" value="STAS domain"/>
    <property type="match status" value="1"/>
</dbReference>
<evidence type="ECO:0000313" key="7">
    <source>
        <dbReference type="EMBL" id="GGA72071.1"/>
    </source>
</evidence>
<dbReference type="PANTHER" id="PTHR43310:SF1">
    <property type="entry name" value="SULFATE TRANSPORTER YBAR-RELATED"/>
    <property type="match status" value="1"/>
</dbReference>
<evidence type="ECO:0000256" key="4">
    <source>
        <dbReference type="ARBA" id="ARBA00023136"/>
    </source>
</evidence>
<feature type="transmembrane region" description="Helical" evidence="5">
    <location>
        <begin position="56"/>
        <end position="77"/>
    </location>
</feature>
<comment type="caution">
    <text evidence="7">The sequence shown here is derived from an EMBL/GenBank/DDBJ whole genome shotgun (WGS) entry which is preliminary data.</text>
</comment>
<dbReference type="InterPro" id="IPR002645">
    <property type="entry name" value="STAS_dom"/>
</dbReference>
<feature type="transmembrane region" description="Helical" evidence="5">
    <location>
        <begin position="228"/>
        <end position="252"/>
    </location>
</feature>